<sequence>MDGIFDGASAFDQCLRWHEDFDAPPHCELSFANKAELKAAVGEWIDDSTTAEAKYGPIEGWDVSEFTDLWFAACSSDTAKKEAGGGSIAIIIPVVVAAVLLVAAVLYLARKRRVARLQPHRQSSVPTIGGEVEA</sequence>
<name>A0ABR1G082_AURAN</name>
<keyword evidence="1" id="KW-1133">Transmembrane helix</keyword>
<proteinExistence type="predicted"/>
<keyword evidence="3" id="KW-1185">Reference proteome</keyword>
<evidence type="ECO:0000313" key="2">
    <source>
        <dbReference type="EMBL" id="KAK7241923.1"/>
    </source>
</evidence>
<reference evidence="2 3" key="1">
    <citation type="submission" date="2024-03" db="EMBL/GenBank/DDBJ databases">
        <title>Aureococcus anophagefferens CCMP1851 and Kratosvirus quantuckense: Draft genome of a second virus-susceptible host strain in the model system.</title>
        <authorList>
            <person name="Chase E."/>
            <person name="Truchon A.R."/>
            <person name="Schepens W."/>
            <person name="Wilhelm S.W."/>
        </authorList>
    </citation>
    <scope>NUCLEOTIDE SEQUENCE [LARGE SCALE GENOMIC DNA]</scope>
    <source>
        <strain evidence="2 3">CCMP1851</strain>
    </source>
</reference>
<evidence type="ECO:0000256" key="1">
    <source>
        <dbReference type="SAM" id="Phobius"/>
    </source>
</evidence>
<protein>
    <submittedName>
        <fullName evidence="2">Uncharacterized protein</fullName>
    </submittedName>
</protein>
<gene>
    <name evidence="2" type="ORF">SO694_00019466</name>
</gene>
<accession>A0ABR1G082</accession>
<evidence type="ECO:0000313" key="3">
    <source>
        <dbReference type="Proteomes" id="UP001363151"/>
    </source>
</evidence>
<organism evidence="2 3">
    <name type="scientific">Aureococcus anophagefferens</name>
    <name type="common">Harmful bloom alga</name>
    <dbReference type="NCBI Taxonomy" id="44056"/>
    <lineage>
        <taxon>Eukaryota</taxon>
        <taxon>Sar</taxon>
        <taxon>Stramenopiles</taxon>
        <taxon>Ochrophyta</taxon>
        <taxon>Pelagophyceae</taxon>
        <taxon>Pelagomonadales</taxon>
        <taxon>Pelagomonadaceae</taxon>
        <taxon>Aureococcus</taxon>
    </lineage>
</organism>
<dbReference type="EMBL" id="JBBJCI010000152">
    <property type="protein sequence ID" value="KAK7241923.1"/>
    <property type="molecule type" value="Genomic_DNA"/>
</dbReference>
<dbReference type="Proteomes" id="UP001363151">
    <property type="component" value="Unassembled WGS sequence"/>
</dbReference>
<feature type="transmembrane region" description="Helical" evidence="1">
    <location>
        <begin position="88"/>
        <end position="109"/>
    </location>
</feature>
<keyword evidence="1" id="KW-0472">Membrane</keyword>
<keyword evidence="1" id="KW-0812">Transmembrane</keyword>
<comment type="caution">
    <text evidence="2">The sequence shown here is derived from an EMBL/GenBank/DDBJ whole genome shotgun (WGS) entry which is preliminary data.</text>
</comment>